<dbReference type="InterPro" id="IPR020792">
    <property type="entry name" value="SO4_adenylyltransferase_pro"/>
</dbReference>
<dbReference type="EC" id="2.7.7.4" evidence="8"/>
<evidence type="ECO:0000256" key="2">
    <source>
        <dbReference type="ARBA" id="ARBA00022679"/>
    </source>
</evidence>
<dbReference type="EMBL" id="LJKE01000058">
    <property type="protein sequence ID" value="KZD63302.1"/>
    <property type="molecule type" value="Genomic_DNA"/>
</dbReference>
<dbReference type="Proteomes" id="UP000076482">
    <property type="component" value="Unassembled WGS sequence"/>
</dbReference>
<feature type="domain" description="Sulphate adenylyltransferase catalytic" evidence="9">
    <location>
        <begin position="179"/>
        <end position="388"/>
    </location>
</feature>
<gene>
    <name evidence="8" type="primary">sat</name>
    <name evidence="11" type="ORF">B4088_3374</name>
</gene>
<dbReference type="NCBIfam" id="TIGR00339">
    <property type="entry name" value="sopT"/>
    <property type="match status" value="1"/>
</dbReference>
<proteinExistence type="inferred from homology"/>
<feature type="domain" description="ATP-sulfurylase PUA-like" evidence="10">
    <location>
        <begin position="13"/>
        <end position="171"/>
    </location>
</feature>
<dbReference type="PANTHER" id="PTHR43509:SF1">
    <property type="entry name" value="SULFATE ADENYLYLTRANSFERASE"/>
    <property type="match status" value="1"/>
</dbReference>
<dbReference type="AlphaFoldDB" id="A0A164NBB9"/>
<keyword evidence="4 8" id="KW-0547">Nucleotide-binding</keyword>
<evidence type="ECO:0000256" key="6">
    <source>
        <dbReference type="ARBA" id="ARBA00037980"/>
    </source>
</evidence>
<evidence type="ECO:0000256" key="8">
    <source>
        <dbReference type="HAMAP-Rule" id="MF_00066"/>
    </source>
</evidence>
<evidence type="ECO:0000256" key="1">
    <source>
        <dbReference type="ARBA" id="ARBA00005048"/>
    </source>
</evidence>
<dbReference type="InterPro" id="IPR014729">
    <property type="entry name" value="Rossmann-like_a/b/a_fold"/>
</dbReference>
<keyword evidence="2 8" id="KW-0808">Transferase</keyword>
<name>A0A164NBB9_BACCE</name>
<evidence type="ECO:0000259" key="10">
    <source>
        <dbReference type="Pfam" id="PF14306"/>
    </source>
</evidence>
<dbReference type="Pfam" id="PF01747">
    <property type="entry name" value="ATP-sulfurylase"/>
    <property type="match status" value="1"/>
</dbReference>
<dbReference type="NCBIfam" id="NF003166">
    <property type="entry name" value="PRK04149.1"/>
    <property type="match status" value="1"/>
</dbReference>
<comment type="similarity">
    <text evidence="6 8">Belongs to the sulfate adenylyltransferase family.</text>
</comment>
<dbReference type="Gene3D" id="3.40.50.620">
    <property type="entry name" value="HUPs"/>
    <property type="match status" value="1"/>
</dbReference>
<organism evidence="11 12">
    <name type="scientific">Bacillus cereus</name>
    <dbReference type="NCBI Taxonomy" id="1396"/>
    <lineage>
        <taxon>Bacteria</taxon>
        <taxon>Bacillati</taxon>
        <taxon>Bacillota</taxon>
        <taxon>Bacilli</taxon>
        <taxon>Bacillales</taxon>
        <taxon>Bacillaceae</taxon>
        <taxon>Bacillus</taxon>
        <taxon>Bacillus cereus group</taxon>
    </lineage>
</organism>
<dbReference type="InterPro" id="IPR025980">
    <property type="entry name" value="ATP-Sase_PUA-like_dom"/>
</dbReference>
<evidence type="ECO:0000256" key="4">
    <source>
        <dbReference type="ARBA" id="ARBA00022741"/>
    </source>
</evidence>
<accession>A0A164NBB9</accession>
<comment type="catalytic activity">
    <reaction evidence="7 8">
        <text>sulfate + ATP + H(+) = adenosine 5'-phosphosulfate + diphosphate</text>
        <dbReference type="Rhea" id="RHEA:18133"/>
        <dbReference type="ChEBI" id="CHEBI:15378"/>
        <dbReference type="ChEBI" id="CHEBI:16189"/>
        <dbReference type="ChEBI" id="CHEBI:30616"/>
        <dbReference type="ChEBI" id="CHEBI:33019"/>
        <dbReference type="ChEBI" id="CHEBI:58243"/>
        <dbReference type="EC" id="2.7.7.4"/>
    </reaction>
</comment>
<evidence type="ECO:0000259" key="9">
    <source>
        <dbReference type="Pfam" id="PF01747"/>
    </source>
</evidence>
<reference evidence="11 12" key="1">
    <citation type="submission" date="2015-09" db="EMBL/GenBank/DDBJ databases">
        <title>Bacillus cereus food isolates.</title>
        <authorList>
            <person name="Boekhorst J."/>
        </authorList>
    </citation>
    <scope>NUCLEOTIDE SEQUENCE [LARGE SCALE GENOMIC DNA]</scope>
    <source>
        <strain evidence="11 12">B4088</strain>
    </source>
</reference>
<sequence length="396" mass="45175">MKAMIENQALIQIEPHGGTLVNRELKGEERKILLDKTKDMKSLRISKWSISDLELIAIGGFSPLTGFMGRADYLSVVKDMRLTNSLIWSIPITLPVSLKEAENFNIGEEISLEGEDGVIYGTLQLEEMYTYDKRYEAINVYGTDDKAHPGVEKIYEKGEVYLAGPITLLNRPSHAPFNQFYQDPSETRKMFVDLGWKTIVGFQTRNPVHRAHEYIQKCALEIVDGLLLNPLVGETKDDDIPANIRMESYQVLLKNYYPINRVRLVIYPAAMRYAGPREAIFHALVRKNYGCTHFIVGRDHAGVGSYYGTYEAQNLISQYEKEIGINILKFEHTFYCIKCESMGSKKTCPHDSKEHLHLSGTKVREMLKKGTKPPKQFSRPEVAEILIQGMRGLKYK</sequence>
<dbReference type="InterPro" id="IPR024951">
    <property type="entry name" value="Sulfurylase_cat_dom"/>
</dbReference>
<dbReference type="InterPro" id="IPR015947">
    <property type="entry name" value="PUA-like_sf"/>
</dbReference>
<dbReference type="Pfam" id="PF14306">
    <property type="entry name" value="PUA_2"/>
    <property type="match status" value="1"/>
</dbReference>
<comment type="caution">
    <text evidence="11">The sequence shown here is derived from an EMBL/GenBank/DDBJ whole genome shotgun (WGS) entry which is preliminary data.</text>
</comment>
<dbReference type="Gene3D" id="3.10.400.10">
    <property type="entry name" value="Sulfate adenylyltransferase"/>
    <property type="match status" value="1"/>
</dbReference>
<dbReference type="InterPro" id="IPR002650">
    <property type="entry name" value="Sulphate_adenylyltransferase"/>
</dbReference>
<evidence type="ECO:0000313" key="12">
    <source>
        <dbReference type="Proteomes" id="UP000076482"/>
    </source>
</evidence>
<dbReference type="SUPFAM" id="SSF52374">
    <property type="entry name" value="Nucleotidylyl transferase"/>
    <property type="match status" value="1"/>
</dbReference>
<dbReference type="PATRIC" id="fig|1396.535.peg.4879"/>
<evidence type="ECO:0000256" key="3">
    <source>
        <dbReference type="ARBA" id="ARBA00022695"/>
    </source>
</evidence>
<dbReference type="RefSeq" id="WP_000646391.1">
    <property type="nucleotide sequence ID" value="NZ_LDHK01000049.1"/>
</dbReference>
<evidence type="ECO:0000256" key="7">
    <source>
        <dbReference type="ARBA" id="ARBA00049370"/>
    </source>
</evidence>
<dbReference type="GO" id="GO:0070814">
    <property type="term" value="P:hydrogen sulfide biosynthetic process"/>
    <property type="evidence" value="ECO:0007669"/>
    <property type="project" value="UniProtKB-UniRule"/>
</dbReference>
<comment type="pathway">
    <text evidence="1 8">Sulfur metabolism; hydrogen sulfide biosynthesis; sulfite from sulfate: step 1/3.</text>
</comment>
<dbReference type="GO" id="GO:0000103">
    <property type="term" value="P:sulfate assimilation"/>
    <property type="evidence" value="ECO:0007669"/>
    <property type="project" value="UniProtKB-UniRule"/>
</dbReference>
<dbReference type="HAMAP" id="MF_00066">
    <property type="entry name" value="Sulf_adenylyltr"/>
    <property type="match status" value="1"/>
</dbReference>
<evidence type="ECO:0000313" key="11">
    <source>
        <dbReference type="EMBL" id="KZD63302.1"/>
    </source>
</evidence>
<keyword evidence="3 8" id="KW-0548">Nucleotidyltransferase</keyword>
<dbReference type="UniPathway" id="UPA00140">
    <property type="reaction ID" value="UER00204"/>
</dbReference>
<dbReference type="PANTHER" id="PTHR43509">
    <property type="match status" value="1"/>
</dbReference>
<evidence type="ECO:0000256" key="5">
    <source>
        <dbReference type="ARBA" id="ARBA00022840"/>
    </source>
</evidence>
<dbReference type="GO" id="GO:0005524">
    <property type="term" value="F:ATP binding"/>
    <property type="evidence" value="ECO:0007669"/>
    <property type="project" value="UniProtKB-KW"/>
</dbReference>
<protein>
    <recommendedName>
        <fullName evidence="8">Sulfate adenylyltransferase</fullName>
        <ecNumber evidence="8">2.7.7.4</ecNumber>
    </recommendedName>
    <alternativeName>
        <fullName evidence="8">ATP-sulfurylase</fullName>
    </alternativeName>
    <alternativeName>
        <fullName evidence="8">Sulfate adenylate transferase</fullName>
        <shortName evidence="8">SAT</shortName>
    </alternativeName>
</protein>
<keyword evidence="5 8" id="KW-0067">ATP-binding</keyword>
<dbReference type="GO" id="GO:0004781">
    <property type="term" value="F:sulfate adenylyltransferase (ATP) activity"/>
    <property type="evidence" value="ECO:0007669"/>
    <property type="project" value="UniProtKB-UniRule"/>
</dbReference>
<dbReference type="SUPFAM" id="SSF88697">
    <property type="entry name" value="PUA domain-like"/>
    <property type="match status" value="1"/>
</dbReference>
<dbReference type="CDD" id="cd00517">
    <property type="entry name" value="ATPS"/>
    <property type="match status" value="1"/>
</dbReference>